<dbReference type="OrthoDB" id="17725at2759"/>
<organism evidence="14 15">
    <name type="scientific">Pholiota conissans</name>
    <dbReference type="NCBI Taxonomy" id="109636"/>
    <lineage>
        <taxon>Eukaryota</taxon>
        <taxon>Fungi</taxon>
        <taxon>Dikarya</taxon>
        <taxon>Basidiomycota</taxon>
        <taxon>Agaricomycotina</taxon>
        <taxon>Agaricomycetes</taxon>
        <taxon>Agaricomycetidae</taxon>
        <taxon>Agaricales</taxon>
        <taxon>Agaricineae</taxon>
        <taxon>Strophariaceae</taxon>
        <taxon>Pholiota</taxon>
    </lineage>
</organism>
<evidence type="ECO:0000256" key="9">
    <source>
        <dbReference type="ARBA" id="ARBA00023136"/>
    </source>
</evidence>
<dbReference type="EMBL" id="MU155223">
    <property type="protein sequence ID" value="KAF9478932.1"/>
    <property type="molecule type" value="Genomic_DNA"/>
</dbReference>
<dbReference type="Pfam" id="PF08030">
    <property type="entry name" value="NAD_binding_6"/>
    <property type="match status" value="1"/>
</dbReference>
<dbReference type="GO" id="GO:0006879">
    <property type="term" value="P:intracellular iron ion homeostasis"/>
    <property type="evidence" value="ECO:0007669"/>
    <property type="project" value="TreeGrafter"/>
</dbReference>
<keyword evidence="15" id="KW-1185">Reference proteome</keyword>
<dbReference type="SFLD" id="SFLDS00052">
    <property type="entry name" value="Ferric_Reductase_Domain"/>
    <property type="match status" value="1"/>
</dbReference>
<feature type="transmembrane region" description="Helical" evidence="12">
    <location>
        <begin position="88"/>
        <end position="110"/>
    </location>
</feature>
<dbReference type="SUPFAM" id="SSF52343">
    <property type="entry name" value="Ferredoxin reductase-like, C-terminal NADP-linked domain"/>
    <property type="match status" value="1"/>
</dbReference>
<dbReference type="PANTHER" id="PTHR32361">
    <property type="entry name" value="FERRIC/CUPRIC REDUCTASE TRANSMEMBRANE COMPONENT"/>
    <property type="match status" value="1"/>
</dbReference>
<evidence type="ECO:0000256" key="12">
    <source>
        <dbReference type="SAM" id="Phobius"/>
    </source>
</evidence>
<comment type="subcellular location">
    <subcellularLocation>
        <location evidence="1">Membrane</location>
        <topology evidence="1">Multi-pass membrane protein</topology>
    </subcellularLocation>
</comment>
<dbReference type="CDD" id="cd06186">
    <property type="entry name" value="NOX_Duox_like_FAD_NADP"/>
    <property type="match status" value="1"/>
</dbReference>
<protein>
    <recommendedName>
        <fullName evidence="13">FAD-binding FR-type domain-containing protein</fullName>
    </recommendedName>
</protein>
<keyword evidence="10" id="KW-0325">Glycoprotein</keyword>
<dbReference type="InterPro" id="IPR013121">
    <property type="entry name" value="Fe_red_NAD-bd_6"/>
</dbReference>
<dbReference type="Pfam" id="PF08022">
    <property type="entry name" value="FAD_binding_8"/>
    <property type="match status" value="1"/>
</dbReference>
<evidence type="ECO:0000256" key="5">
    <source>
        <dbReference type="ARBA" id="ARBA00022982"/>
    </source>
</evidence>
<keyword evidence="5" id="KW-0249">Electron transport</keyword>
<dbReference type="AlphaFoldDB" id="A0A9P5Z015"/>
<evidence type="ECO:0000256" key="4">
    <source>
        <dbReference type="ARBA" id="ARBA00022692"/>
    </source>
</evidence>
<dbReference type="Gene3D" id="3.40.50.80">
    <property type="entry name" value="Nucleotide-binding domain of ferredoxin-NADP reductase (FNR) module"/>
    <property type="match status" value="1"/>
</dbReference>
<evidence type="ECO:0000313" key="15">
    <source>
        <dbReference type="Proteomes" id="UP000807469"/>
    </source>
</evidence>
<dbReference type="PANTHER" id="PTHR32361:SF9">
    <property type="entry name" value="FERRIC REDUCTASE TRANSMEMBRANE COMPONENT 3-RELATED"/>
    <property type="match status" value="1"/>
</dbReference>
<evidence type="ECO:0000256" key="6">
    <source>
        <dbReference type="ARBA" id="ARBA00022989"/>
    </source>
</evidence>
<keyword evidence="7" id="KW-0560">Oxidoreductase</keyword>
<feature type="transmembrane region" description="Helical" evidence="12">
    <location>
        <begin position="202"/>
        <end position="220"/>
    </location>
</feature>
<dbReference type="InterPro" id="IPR013130">
    <property type="entry name" value="Fe3_Rdtase_TM_dom"/>
</dbReference>
<dbReference type="GO" id="GO:0015677">
    <property type="term" value="P:copper ion import"/>
    <property type="evidence" value="ECO:0007669"/>
    <property type="project" value="TreeGrafter"/>
</dbReference>
<dbReference type="InterPro" id="IPR039261">
    <property type="entry name" value="FNR_nucleotide-bd"/>
</dbReference>
<evidence type="ECO:0000256" key="3">
    <source>
        <dbReference type="ARBA" id="ARBA00022448"/>
    </source>
</evidence>
<keyword evidence="4 12" id="KW-0812">Transmembrane</keyword>
<feature type="transmembrane region" description="Helical" evidence="12">
    <location>
        <begin position="26"/>
        <end position="45"/>
    </location>
</feature>
<keyword evidence="6 12" id="KW-1133">Transmembrane helix</keyword>
<keyword evidence="3" id="KW-0813">Transport</keyword>
<feature type="compositionally biased region" description="Low complexity" evidence="11">
    <location>
        <begin position="511"/>
        <end position="531"/>
    </location>
</feature>
<evidence type="ECO:0000256" key="10">
    <source>
        <dbReference type="ARBA" id="ARBA00023180"/>
    </source>
</evidence>
<feature type="region of interest" description="Disordered" evidence="11">
    <location>
        <begin position="511"/>
        <end position="558"/>
    </location>
</feature>
<gene>
    <name evidence="14" type="ORF">BDN70DRAFT_932948</name>
</gene>
<proteinExistence type="inferred from homology"/>
<evidence type="ECO:0000256" key="1">
    <source>
        <dbReference type="ARBA" id="ARBA00004141"/>
    </source>
</evidence>
<dbReference type="InterPro" id="IPR013112">
    <property type="entry name" value="FAD-bd_8"/>
</dbReference>
<keyword evidence="9 12" id="KW-0472">Membrane</keyword>
<comment type="similarity">
    <text evidence="2">Belongs to the ferric reductase (FRE) family.</text>
</comment>
<dbReference type="GO" id="GO:0000293">
    <property type="term" value="F:ferric-chelate reductase activity"/>
    <property type="evidence" value="ECO:0007669"/>
    <property type="project" value="UniProtKB-ARBA"/>
</dbReference>
<dbReference type="Proteomes" id="UP000807469">
    <property type="component" value="Unassembled WGS sequence"/>
</dbReference>
<sequence>MASPAPVDPNKAIRIARFFSYPKQELYLLASFIFLVSLAHYLSLLHRYLSRNRPHATRPTSNAIRWRRLPLAATDTLRAMAFRWTVPLGLGYTLNLAELGLTVGYIGVLFSWTFVNTTNLEGMLVDPKYYANRAGTIAASQLPIMAALGMRNNLFSYLTGVSFDKLNYLHRVSARVICVLAWIHGGGRITVGLTDDETIDHRWVQCGLLAASTLTLLCILSVRPARERAYEFFLAVHLLFALMFMLAILFHLTGRTKTYYGAWPAFIVWGIDRAIRLIQLLLYNRGYFLSTKPTSETLDARLTLLTPHFLRISLRRPSIHWRAGQSAFLSFPSLGGGWAFESHPFTIATLDDSSKDDKELVFILRVRKGLTQRLALAAGNPNSDKLEGAQRVYISGPTSSPPLLVGYQRIALIAGGSGAAFTLPLLLDVIRRARTGDTGCQHVLFIWAIRDIENISWISTILTPFLCSPSLPPSLGLKILFYITSSSSTPSDSEESSISGDVDVEKWAEVETPVTSPSPVLSKSPSGSGSVEGEGEGESSNSDKSNGKEKVVAGKGPDAASASTATLLTHPAVRVLRGRPDMAALLGDEIGAATGRADFFLCFFLSSFHSIACFVLHVPGNLLNRSLSTYLNSSHLNSPNSTYDNSVCGTHSLAESVRLALRTPRPMDILRGGPSVTLHVEAFGGN</sequence>
<evidence type="ECO:0000256" key="7">
    <source>
        <dbReference type="ARBA" id="ARBA00023002"/>
    </source>
</evidence>
<evidence type="ECO:0000259" key="13">
    <source>
        <dbReference type="PROSITE" id="PS51384"/>
    </source>
</evidence>
<comment type="caution">
    <text evidence="14">The sequence shown here is derived from an EMBL/GenBank/DDBJ whole genome shotgun (WGS) entry which is preliminary data.</text>
</comment>
<name>A0A9P5Z015_9AGAR</name>
<feature type="domain" description="FAD-binding FR-type" evidence="13">
    <location>
        <begin position="291"/>
        <end position="404"/>
    </location>
</feature>
<evidence type="ECO:0000256" key="8">
    <source>
        <dbReference type="ARBA" id="ARBA00023065"/>
    </source>
</evidence>
<dbReference type="InterPro" id="IPR051410">
    <property type="entry name" value="Ferric/Cupric_Reductase"/>
</dbReference>
<feature type="transmembrane region" description="Helical" evidence="12">
    <location>
        <begin position="232"/>
        <end position="252"/>
    </location>
</feature>
<dbReference type="GO" id="GO:0006826">
    <property type="term" value="P:iron ion transport"/>
    <property type="evidence" value="ECO:0007669"/>
    <property type="project" value="TreeGrafter"/>
</dbReference>
<evidence type="ECO:0000256" key="2">
    <source>
        <dbReference type="ARBA" id="ARBA00006278"/>
    </source>
</evidence>
<dbReference type="GO" id="GO:0005886">
    <property type="term" value="C:plasma membrane"/>
    <property type="evidence" value="ECO:0007669"/>
    <property type="project" value="TreeGrafter"/>
</dbReference>
<dbReference type="Pfam" id="PF01794">
    <property type="entry name" value="Ferric_reduct"/>
    <property type="match status" value="1"/>
</dbReference>
<keyword evidence="8" id="KW-0406">Ion transport</keyword>
<dbReference type="PROSITE" id="PS51384">
    <property type="entry name" value="FAD_FR"/>
    <property type="match status" value="1"/>
</dbReference>
<evidence type="ECO:0000313" key="14">
    <source>
        <dbReference type="EMBL" id="KAF9478932.1"/>
    </source>
</evidence>
<dbReference type="SFLD" id="SFLDG01168">
    <property type="entry name" value="Ferric_reductase_subgroup_(FRE"/>
    <property type="match status" value="1"/>
</dbReference>
<reference evidence="14" key="1">
    <citation type="submission" date="2020-11" db="EMBL/GenBank/DDBJ databases">
        <authorList>
            <consortium name="DOE Joint Genome Institute"/>
            <person name="Ahrendt S."/>
            <person name="Riley R."/>
            <person name="Andreopoulos W."/>
            <person name="Labutti K."/>
            <person name="Pangilinan J."/>
            <person name="Ruiz-Duenas F.J."/>
            <person name="Barrasa J.M."/>
            <person name="Sanchez-Garcia M."/>
            <person name="Camarero S."/>
            <person name="Miyauchi S."/>
            <person name="Serrano A."/>
            <person name="Linde D."/>
            <person name="Babiker R."/>
            <person name="Drula E."/>
            <person name="Ayuso-Fernandez I."/>
            <person name="Pacheco R."/>
            <person name="Padilla G."/>
            <person name="Ferreira P."/>
            <person name="Barriuso J."/>
            <person name="Kellner H."/>
            <person name="Castanera R."/>
            <person name="Alfaro M."/>
            <person name="Ramirez L."/>
            <person name="Pisabarro A.G."/>
            <person name="Kuo A."/>
            <person name="Tritt A."/>
            <person name="Lipzen A."/>
            <person name="He G."/>
            <person name="Yan M."/>
            <person name="Ng V."/>
            <person name="Cullen D."/>
            <person name="Martin F."/>
            <person name="Rosso M.-N."/>
            <person name="Henrissat B."/>
            <person name="Hibbett D."/>
            <person name="Martinez A.T."/>
            <person name="Grigoriev I.V."/>
        </authorList>
    </citation>
    <scope>NUCLEOTIDE SEQUENCE</scope>
    <source>
        <strain evidence="14">CIRM-BRFM 674</strain>
    </source>
</reference>
<evidence type="ECO:0000256" key="11">
    <source>
        <dbReference type="SAM" id="MobiDB-lite"/>
    </source>
</evidence>
<dbReference type="InterPro" id="IPR017927">
    <property type="entry name" value="FAD-bd_FR_type"/>
</dbReference>
<accession>A0A9P5Z015</accession>